<name>A0A7E4ZST7_PANRE</name>
<sequence length="168" mass="18620">MVISYVEAVGQAHPIAGSRSIARCDDDLLAKNRTGKAPGATDMLSVNSAPGGSPGVHLLNVVCFRESADDCSFMQHPLYTLQSSDPTRLSLAILQYSMSTPPSVYTPRTDQDRHFQTEIQKVQPTQVGRFRIPSVRSSHNLTQNFKGQSFFLYLFQGVPFPPLSPHWR</sequence>
<reference evidence="2" key="2">
    <citation type="submission" date="2020-10" db="UniProtKB">
        <authorList>
            <consortium name="WormBaseParasite"/>
        </authorList>
    </citation>
    <scope>IDENTIFICATION</scope>
</reference>
<dbReference type="AlphaFoldDB" id="A0A7E4ZST7"/>
<evidence type="ECO:0000313" key="2">
    <source>
        <dbReference type="WBParaSite" id="Pan_g15093.t1"/>
    </source>
</evidence>
<evidence type="ECO:0000313" key="1">
    <source>
        <dbReference type="Proteomes" id="UP000492821"/>
    </source>
</evidence>
<dbReference type="WBParaSite" id="Pan_g15093.t1">
    <property type="protein sequence ID" value="Pan_g15093.t1"/>
    <property type="gene ID" value="Pan_g15093"/>
</dbReference>
<proteinExistence type="predicted"/>
<dbReference type="Proteomes" id="UP000492821">
    <property type="component" value="Unassembled WGS sequence"/>
</dbReference>
<keyword evidence="1" id="KW-1185">Reference proteome</keyword>
<reference evidence="1" key="1">
    <citation type="journal article" date="2013" name="Genetics">
        <title>The draft genome and transcriptome of Panagrellus redivivus are shaped by the harsh demands of a free-living lifestyle.</title>
        <authorList>
            <person name="Srinivasan J."/>
            <person name="Dillman A.R."/>
            <person name="Macchietto M.G."/>
            <person name="Heikkinen L."/>
            <person name="Lakso M."/>
            <person name="Fracchia K.M."/>
            <person name="Antoshechkin I."/>
            <person name="Mortazavi A."/>
            <person name="Wong G."/>
            <person name="Sternberg P.W."/>
        </authorList>
    </citation>
    <scope>NUCLEOTIDE SEQUENCE [LARGE SCALE GENOMIC DNA]</scope>
    <source>
        <strain evidence="1">MT8872</strain>
    </source>
</reference>
<protein>
    <submittedName>
        <fullName evidence="2">Uncharacterized protein</fullName>
    </submittedName>
</protein>
<accession>A0A7E4ZST7</accession>
<organism evidence="1 2">
    <name type="scientific">Panagrellus redivivus</name>
    <name type="common">Microworm</name>
    <dbReference type="NCBI Taxonomy" id="6233"/>
    <lineage>
        <taxon>Eukaryota</taxon>
        <taxon>Metazoa</taxon>
        <taxon>Ecdysozoa</taxon>
        <taxon>Nematoda</taxon>
        <taxon>Chromadorea</taxon>
        <taxon>Rhabditida</taxon>
        <taxon>Tylenchina</taxon>
        <taxon>Panagrolaimomorpha</taxon>
        <taxon>Panagrolaimoidea</taxon>
        <taxon>Panagrolaimidae</taxon>
        <taxon>Panagrellus</taxon>
    </lineage>
</organism>